<dbReference type="Proteomes" id="UP001204144">
    <property type="component" value="Unassembled WGS sequence"/>
</dbReference>
<protein>
    <submittedName>
        <fullName evidence="9">ComEC family competence protein</fullName>
    </submittedName>
</protein>
<feature type="transmembrane region" description="Helical" evidence="6">
    <location>
        <begin position="282"/>
        <end position="305"/>
    </location>
</feature>
<name>A0AAE3H2J7_9BACT</name>
<sequence>MYLRSIPVLRYFILLVAGIYVSEWYQPKLNHIYIFLSIILSLGILSAKITKLRFMRYLVPFLFFGIGLGSSYLFNQKNQSNHITKVGQFDQYMAMIDSYTESKPKTYKVTAQIFAVKKNGKWSKVVGKTMLYFNKEAQVVPQYGEIYILKNTLREIEPPKNPLEFDYKTYQARKNIFTHQFLREGDFIKAGEMKGWSLFKFANSLNVYTHTVFKEMLDTPKQMGVAEAMIGGMKAELDFETKQWYSATGAIHVLAVSGMHVVILFVVLNALFGLFLNKKKPTFLVVILVSLWSYAIFTGLSPSVCRSTLMFSMIQFGTYFRRDDNPVNTLLLSAIVLLIIVPTWLYDVGFQLSYLAVLGIMIIYPSLKRLFYIPWKPLRWIWEISAVSIAAQILTLPLTLYYFHQFPNYFLLANPVVSLISSVMLPIGLLVLFVAKIPFLGAGLGFVFKWLINILNYSVYLIAELPNALTTGLSISATTAILLFLAIGFALLFFKNKEIKYLKLIAVICIYLTCSGAYQLSNQNKQKEITFHFIPNGWGISVIEGRSATFISTDSLCKEPLIYQFHLKNYYDARGIKSYKTQAVTEEGNFLINNKLQNIQWIKTPNGPVIDPKIEYLVCSQNAIKDLKNLEKFEGTIVLDGSNKKWIVEKIKEEAELRNKKLIVLYDIGSKTLTF</sequence>
<evidence type="ECO:0000256" key="6">
    <source>
        <dbReference type="SAM" id="Phobius"/>
    </source>
</evidence>
<dbReference type="InterPro" id="IPR052159">
    <property type="entry name" value="Competence_DNA_uptake"/>
</dbReference>
<dbReference type="RefSeq" id="WP_255036584.1">
    <property type="nucleotide sequence ID" value="NZ_RJUF01000015.1"/>
</dbReference>
<dbReference type="InterPro" id="IPR004477">
    <property type="entry name" value="ComEC_N"/>
</dbReference>
<evidence type="ECO:0000313" key="9">
    <source>
        <dbReference type="EMBL" id="MCP9762809.1"/>
    </source>
</evidence>
<dbReference type="GO" id="GO:0005886">
    <property type="term" value="C:plasma membrane"/>
    <property type="evidence" value="ECO:0007669"/>
    <property type="project" value="UniProtKB-SubCell"/>
</dbReference>
<feature type="domain" description="DUF4131" evidence="8">
    <location>
        <begin position="34"/>
        <end position="186"/>
    </location>
</feature>
<proteinExistence type="predicted"/>
<evidence type="ECO:0000256" key="4">
    <source>
        <dbReference type="ARBA" id="ARBA00022989"/>
    </source>
</evidence>
<evidence type="ECO:0000259" key="8">
    <source>
        <dbReference type="Pfam" id="PF13567"/>
    </source>
</evidence>
<feature type="transmembrane region" description="Helical" evidence="6">
    <location>
        <begin position="55"/>
        <end position="75"/>
    </location>
</feature>
<dbReference type="EMBL" id="RJUF01000015">
    <property type="protein sequence ID" value="MCP9762809.1"/>
    <property type="molecule type" value="Genomic_DNA"/>
</dbReference>
<feature type="transmembrane region" description="Helical" evidence="6">
    <location>
        <begin position="6"/>
        <end position="25"/>
    </location>
</feature>
<feature type="transmembrane region" description="Helical" evidence="6">
    <location>
        <begin position="442"/>
        <end position="463"/>
    </location>
</feature>
<dbReference type="InterPro" id="IPR025405">
    <property type="entry name" value="DUF4131"/>
</dbReference>
<keyword evidence="10" id="KW-1185">Reference proteome</keyword>
<reference evidence="9 10" key="1">
    <citation type="submission" date="2018-11" db="EMBL/GenBank/DDBJ databases">
        <title>Novel bacteria species description.</title>
        <authorList>
            <person name="Han J.-H."/>
        </authorList>
    </citation>
    <scope>NUCLEOTIDE SEQUENCE [LARGE SCALE GENOMIC DNA]</scope>
    <source>
        <strain evidence="9 10">KCTC23259</strain>
    </source>
</reference>
<dbReference type="Pfam" id="PF03772">
    <property type="entry name" value="Competence"/>
    <property type="match status" value="1"/>
</dbReference>
<feature type="domain" description="ComEC/Rec2-related protein" evidence="7">
    <location>
        <begin position="230"/>
        <end position="494"/>
    </location>
</feature>
<feature type="transmembrane region" description="Helical" evidence="6">
    <location>
        <begin position="409"/>
        <end position="435"/>
    </location>
</feature>
<evidence type="ECO:0000256" key="2">
    <source>
        <dbReference type="ARBA" id="ARBA00022475"/>
    </source>
</evidence>
<keyword evidence="3 6" id="KW-0812">Transmembrane</keyword>
<feature type="transmembrane region" description="Helical" evidence="6">
    <location>
        <begin position="384"/>
        <end position="403"/>
    </location>
</feature>
<evidence type="ECO:0000313" key="10">
    <source>
        <dbReference type="Proteomes" id="UP001204144"/>
    </source>
</evidence>
<dbReference type="AlphaFoldDB" id="A0AAE3H2J7"/>
<keyword evidence="4 6" id="KW-1133">Transmembrane helix</keyword>
<keyword evidence="2" id="KW-1003">Cell membrane</keyword>
<feature type="transmembrane region" description="Helical" evidence="6">
    <location>
        <begin position="251"/>
        <end position="276"/>
    </location>
</feature>
<dbReference type="NCBIfam" id="TIGR00360">
    <property type="entry name" value="ComEC_N-term"/>
    <property type="match status" value="1"/>
</dbReference>
<evidence type="ECO:0000259" key="7">
    <source>
        <dbReference type="Pfam" id="PF03772"/>
    </source>
</evidence>
<dbReference type="PANTHER" id="PTHR30619:SF1">
    <property type="entry name" value="RECOMBINATION PROTEIN 2"/>
    <property type="match status" value="1"/>
</dbReference>
<comment type="subcellular location">
    <subcellularLocation>
        <location evidence="1">Cell membrane</location>
        <topology evidence="1">Multi-pass membrane protein</topology>
    </subcellularLocation>
</comment>
<feature type="transmembrane region" description="Helical" evidence="6">
    <location>
        <begin position="501"/>
        <end position="520"/>
    </location>
</feature>
<feature type="transmembrane region" description="Helical" evidence="6">
    <location>
        <begin position="352"/>
        <end position="372"/>
    </location>
</feature>
<comment type="caution">
    <text evidence="9">The sequence shown here is derived from an EMBL/GenBank/DDBJ whole genome shotgun (WGS) entry which is preliminary data.</text>
</comment>
<evidence type="ECO:0000256" key="3">
    <source>
        <dbReference type="ARBA" id="ARBA00022692"/>
    </source>
</evidence>
<feature type="transmembrane region" description="Helical" evidence="6">
    <location>
        <begin position="326"/>
        <end position="346"/>
    </location>
</feature>
<accession>A0AAE3H2J7</accession>
<feature type="transmembrane region" description="Helical" evidence="6">
    <location>
        <begin position="475"/>
        <end position="494"/>
    </location>
</feature>
<keyword evidence="5 6" id="KW-0472">Membrane</keyword>
<dbReference type="PANTHER" id="PTHR30619">
    <property type="entry name" value="DNA INTERNALIZATION/COMPETENCE PROTEIN COMEC/REC2"/>
    <property type="match status" value="1"/>
</dbReference>
<evidence type="ECO:0000256" key="1">
    <source>
        <dbReference type="ARBA" id="ARBA00004651"/>
    </source>
</evidence>
<evidence type="ECO:0000256" key="5">
    <source>
        <dbReference type="ARBA" id="ARBA00023136"/>
    </source>
</evidence>
<gene>
    <name evidence="9" type="ORF">EGI31_07555</name>
</gene>
<dbReference type="Pfam" id="PF13567">
    <property type="entry name" value="DUF4131"/>
    <property type="match status" value="1"/>
</dbReference>
<organism evidence="9 10">
    <name type="scientific">Lacihabitans soyangensis</name>
    <dbReference type="NCBI Taxonomy" id="869394"/>
    <lineage>
        <taxon>Bacteria</taxon>
        <taxon>Pseudomonadati</taxon>
        <taxon>Bacteroidota</taxon>
        <taxon>Cytophagia</taxon>
        <taxon>Cytophagales</taxon>
        <taxon>Leadbetterellaceae</taxon>
        <taxon>Lacihabitans</taxon>
    </lineage>
</organism>
<feature type="transmembrane region" description="Helical" evidence="6">
    <location>
        <begin position="32"/>
        <end position="49"/>
    </location>
</feature>